<dbReference type="Proteomes" id="UP000077407">
    <property type="component" value="Unassembled WGS sequence"/>
</dbReference>
<feature type="transmembrane region" description="Helical" evidence="1">
    <location>
        <begin position="253"/>
        <end position="272"/>
    </location>
</feature>
<dbReference type="EMBL" id="LITT01000013">
    <property type="protein sequence ID" value="OAA90064.1"/>
    <property type="molecule type" value="Genomic_DNA"/>
</dbReference>
<feature type="transmembrane region" description="Helical" evidence="1">
    <location>
        <begin position="479"/>
        <end position="500"/>
    </location>
</feature>
<gene>
    <name evidence="2" type="ORF">WY13_01654</name>
</gene>
<organism evidence="2 3">
    <name type="scientific">Clostridium ljungdahlii</name>
    <dbReference type="NCBI Taxonomy" id="1538"/>
    <lineage>
        <taxon>Bacteria</taxon>
        <taxon>Bacillati</taxon>
        <taxon>Bacillota</taxon>
        <taxon>Clostridia</taxon>
        <taxon>Eubacteriales</taxon>
        <taxon>Clostridiaceae</taxon>
        <taxon>Clostridium</taxon>
    </lineage>
</organism>
<proteinExistence type="predicted"/>
<feature type="transmembrane region" description="Helical" evidence="1">
    <location>
        <begin position="186"/>
        <end position="203"/>
    </location>
</feature>
<evidence type="ECO:0000313" key="2">
    <source>
        <dbReference type="EMBL" id="OAA90064.1"/>
    </source>
</evidence>
<name>A0A168R5D0_9CLOT</name>
<evidence type="ECO:0000313" key="3">
    <source>
        <dbReference type="Proteomes" id="UP000077407"/>
    </source>
</evidence>
<dbReference type="AlphaFoldDB" id="A0A168R5D0"/>
<evidence type="ECO:0000256" key="1">
    <source>
        <dbReference type="SAM" id="Phobius"/>
    </source>
</evidence>
<reference evidence="2 3" key="1">
    <citation type="journal article" date="2015" name="Biotechnol. Bioeng.">
        <title>Genome sequence and phenotypic characterization of Caulobacter segnis.</title>
        <authorList>
            <person name="Patel S."/>
            <person name="Fletcher B."/>
            <person name="Scott D.C."/>
            <person name="Ely B."/>
        </authorList>
    </citation>
    <scope>NUCLEOTIDE SEQUENCE [LARGE SCALE GENOMIC DNA]</scope>
    <source>
        <strain evidence="2 3">ERI-2</strain>
    </source>
</reference>
<sequence>MDKSQERGELLLNMKKNKWSLRENSSLCRYIPIISILGAFIAALFILFYPPMPGIADQGDFQRVMKATGLTDAKGQDSSHWFKYVVTEYKTLPTSSLRFLGIIPTTSMIYPITFGKLLCNIIGYNYFDTRILAFIYLILHMTGLYICFSCIDFKNIAAAVFFSILSIIILVDGNYIVWFNSLYGEPMMIVGFLLFISSILYFSKHREDRSYKKLLFIFISSILFLGSKAQCFVELPLVVFIMLRIVKIDRKQIFSKTNIFLVITTLTLIFYVRGTYCKIDSSCGVDTKFNSVFYGILKNSQSPKKDLTMLGLSPDLSVEAGKHAYLPKSAYVKYVPWSDITNREFNKKISNVNIVKFYVFHPDRLLKGMEYTASKSFHTETSLGKYERSKVSKYNPEFNRFTFWSNFRNLKLPKTLSFIAVFYTLVFLVSFIEYIKNKKNEKITLQIEILWMIMFVGIVQFPMPYIGNGEADTAKQLFLFNYTFDITFLVGCTWIFDKLIATYYKYKRFYFELLS</sequence>
<dbReference type="PATRIC" id="fig|1538.10.peg.2097"/>
<feature type="transmembrane region" description="Helical" evidence="1">
    <location>
        <begin position="215"/>
        <end position="241"/>
    </location>
</feature>
<feature type="transmembrane region" description="Helical" evidence="1">
    <location>
        <begin position="27"/>
        <end position="49"/>
    </location>
</feature>
<keyword evidence="1" id="KW-0812">Transmembrane</keyword>
<feature type="transmembrane region" description="Helical" evidence="1">
    <location>
        <begin position="447"/>
        <end position="467"/>
    </location>
</feature>
<evidence type="ECO:0008006" key="4">
    <source>
        <dbReference type="Google" id="ProtNLM"/>
    </source>
</evidence>
<comment type="caution">
    <text evidence="2">The sequence shown here is derived from an EMBL/GenBank/DDBJ whole genome shotgun (WGS) entry which is preliminary data.</text>
</comment>
<feature type="transmembrane region" description="Helical" evidence="1">
    <location>
        <begin position="416"/>
        <end position="435"/>
    </location>
</feature>
<accession>A0A168R5D0</accession>
<keyword evidence="1" id="KW-1133">Transmembrane helix</keyword>
<keyword evidence="1" id="KW-0472">Membrane</keyword>
<feature type="transmembrane region" description="Helical" evidence="1">
    <location>
        <begin position="131"/>
        <end position="151"/>
    </location>
</feature>
<feature type="transmembrane region" description="Helical" evidence="1">
    <location>
        <begin position="157"/>
        <end position="179"/>
    </location>
</feature>
<feature type="transmembrane region" description="Helical" evidence="1">
    <location>
        <begin position="99"/>
        <end position="119"/>
    </location>
</feature>
<protein>
    <recommendedName>
        <fullName evidence="4">Transmembrane protein</fullName>
    </recommendedName>
</protein>